<proteinExistence type="predicted"/>
<dbReference type="Gene3D" id="3.40.1390.20">
    <property type="entry name" value="HprK N-terminal domain-like"/>
    <property type="match status" value="1"/>
</dbReference>
<reference evidence="2" key="2">
    <citation type="submission" date="2021-04" db="EMBL/GenBank/DDBJ databases">
        <authorList>
            <person name="Gilroy R."/>
        </authorList>
    </citation>
    <scope>NUCLEOTIDE SEQUENCE</scope>
    <source>
        <strain evidence="2">CHK192-19661</strain>
    </source>
</reference>
<feature type="domain" description="DRTGG" evidence="1">
    <location>
        <begin position="5"/>
        <end position="96"/>
    </location>
</feature>
<accession>A0A9D2D708</accession>
<dbReference type="Pfam" id="PF07085">
    <property type="entry name" value="DRTGG"/>
    <property type="match status" value="1"/>
</dbReference>
<dbReference type="Proteomes" id="UP000824025">
    <property type="component" value="Unassembled WGS sequence"/>
</dbReference>
<gene>
    <name evidence="2" type="ORF">H9726_03945</name>
</gene>
<dbReference type="EMBL" id="DXCF01000021">
    <property type="protein sequence ID" value="HIZ09621.1"/>
    <property type="molecule type" value="Genomic_DNA"/>
</dbReference>
<comment type="caution">
    <text evidence="2">The sequence shown here is derived from an EMBL/GenBank/DDBJ whole genome shotgun (WGS) entry which is preliminary data.</text>
</comment>
<protein>
    <recommendedName>
        <fullName evidence="1">DRTGG domain-containing protein</fullName>
    </recommendedName>
</protein>
<name>A0A9D2D708_9FIRM</name>
<evidence type="ECO:0000259" key="1">
    <source>
        <dbReference type="Pfam" id="PF07085"/>
    </source>
</evidence>
<dbReference type="InterPro" id="IPR010766">
    <property type="entry name" value="DRTGG"/>
</dbReference>
<evidence type="ECO:0000313" key="3">
    <source>
        <dbReference type="Proteomes" id="UP000824025"/>
    </source>
</evidence>
<organism evidence="2 3">
    <name type="scientific">Candidatus Borkfalkia avicola</name>
    <dbReference type="NCBI Taxonomy" id="2838503"/>
    <lineage>
        <taxon>Bacteria</taxon>
        <taxon>Bacillati</taxon>
        <taxon>Bacillota</taxon>
        <taxon>Clostridia</taxon>
        <taxon>Christensenellales</taxon>
        <taxon>Christensenellaceae</taxon>
        <taxon>Candidatus Borkfalkia</taxon>
    </lineage>
</organism>
<dbReference type="SUPFAM" id="SSF75138">
    <property type="entry name" value="HprK N-terminal domain-like"/>
    <property type="match status" value="1"/>
</dbReference>
<evidence type="ECO:0000313" key="2">
    <source>
        <dbReference type="EMBL" id="HIZ09621.1"/>
    </source>
</evidence>
<sequence length="112" mass="12208">MTIREVVGLLGAEILCGEDRLDTEIHTACGSDMMSDVLAYVKDQSVLLTGLVNPQVVRTAEMMDMICIVFVRGKRPEQPVIDLAEEKGIVLLTTDKRLFVACGILYTHGLGG</sequence>
<dbReference type="AlphaFoldDB" id="A0A9D2D708"/>
<dbReference type="InterPro" id="IPR028979">
    <property type="entry name" value="Ser_kin/Pase_Hpr-like_N_sf"/>
</dbReference>
<reference evidence="2" key="1">
    <citation type="journal article" date="2021" name="PeerJ">
        <title>Extensive microbial diversity within the chicken gut microbiome revealed by metagenomics and culture.</title>
        <authorList>
            <person name="Gilroy R."/>
            <person name="Ravi A."/>
            <person name="Getino M."/>
            <person name="Pursley I."/>
            <person name="Horton D.L."/>
            <person name="Alikhan N.F."/>
            <person name="Baker D."/>
            <person name="Gharbi K."/>
            <person name="Hall N."/>
            <person name="Watson M."/>
            <person name="Adriaenssens E.M."/>
            <person name="Foster-Nyarko E."/>
            <person name="Jarju S."/>
            <person name="Secka A."/>
            <person name="Antonio M."/>
            <person name="Oren A."/>
            <person name="Chaudhuri R.R."/>
            <person name="La Ragione R."/>
            <person name="Hildebrand F."/>
            <person name="Pallen M.J."/>
        </authorList>
    </citation>
    <scope>NUCLEOTIDE SEQUENCE</scope>
    <source>
        <strain evidence="2">CHK192-19661</strain>
    </source>
</reference>